<keyword evidence="2" id="KW-1185">Reference proteome</keyword>
<accession>A0AAV4TKD7</accession>
<comment type="caution">
    <text evidence="1">The sequence shown here is derived from an EMBL/GenBank/DDBJ whole genome shotgun (WGS) entry which is preliminary data.</text>
</comment>
<dbReference type="Proteomes" id="UP001054945">
    <property type="component" value="Unassembled WGS sequence"/>
</dbReference>
<dbReference type="AlphaFoldDB" id="A0AAV4TKD7"/>
<organism evidence="1 2">
    <name type="scientific">Caerostris extrusa</name>
    <name type="common">Bark spider</name>
    <name type="synonym">Caerostris bankana</name>
    <dbReference type="NCBI Taxonomy" id="172846"/>
    <lineage>
        <taxon>Eukaryota</taxon>
        <taxon>Metazoa</taxon>
        <taxon>Ecdysozoa</taxon>
        <taxon>Arthropoda</taxon>
        <taxon>Chelicerata</taxon>
        <taxon>Arachnida</taxon>
        <taxon>Araneae</taxon>
        <taxon>Araneomorphae</taxon>
        <taxon>Entelegynae</taxon>
        <taxon>Araneoidea</taxon>
        <taxon>Araneidae</taxon>
        <taxon>Caerostris</taxon>
    </lineage>
</organism>
<protein>
    <submittedName>
        <fullName evidence="1">Uncharacterized protein</fullName>
    </submittedName>
</protein>
<name>A0AAV4TKD7_CAEEX</name>
<reference evidence="1 2" key="1">
    <citation type="submission" date="2021-06" db="EMBL/GenBank/DDBJ databases">
        <title>Caerostris extrusa draft genome.</title>
        <authorList>
            <person name="Kono N."/>
            <person name="Arakawa K."/>
        </authorList>
    </citation>
    <scope>NUCLEOTIDE SEQUENCE [LARGE SCALE GENOMIC DNA]</scope>
</reference>
<evidence type="ECO:0000313" key="2">
    <source>
        <dbReference type="Proteomes" id="UP001054945"/>
    </source>
</evidence>
<dbReference type="EMBL" id="BPLR01011485">
    <property type="protein sequence ID" value="GIY46815.1"/>
    <property type="molecule type" value="Genomic_DNA"/>
</dbReference>
<gene>
    <name evidence="1" type="ORF">CEXT_722431</name>
</gene>
<proteinExistence type="predicted"/>
<sequence length="94" mass="10662">MIGCTWLTNMPTRSCPVIRTYKMIPVCENHEINVQIITETSPSFTVAKEQSAFCDCEEPKTELSISLIYKELVTNLLSDCTGDAIGCFFELYER</sequence>
<evidence type="ECO:0000313" key="1">
    <source>
        <dbReference type="EMBL" id="GIY46815.1"/>
    </source>
</evidence>